<comment type="caution">
    <text evidence="8">The sequence shown here is derived from an EMBL/GenBank/DDBJ whole genome shotgun (WGS) entry which is preliminary data.</text>
</comment>
<dbReference type="SMART" id="SM00471">
    <property type="entry name" value="HDc"/>
    <property type="match status" value="1"/>
</dbReference>
<dbReference type="Pfam" id="PF00672">
    <property type="entry name" value="HAMP"/>
    <property type="match status" value="1"/>
</dbReference>
<dbReference type="SUPFAM" id="SSF109604">
    <property type="entry name" value="HD-domain/PDEase-like"/>
    <property type="match status" value="1"/>
</dbReference>
<keyword evidence="4" id="KW-1133">Transmembrane helix</keyword>
<evidence type="ECO:0000256" key="1">
    <source>
        <dbReference type="ARBA" id="ARBA00004236"/>
    </source>
</evidence>
<dbReference type="PROSITE" id="PS51832">
    <property type="entry name" value="HD_GYP"/>
    <property type="match status" value="1"/>
</dbReference>
<evidence type="ECO:0000259" key="7">
    <source>
        <dbReference type="PROSITE" id="PS51832"/>
    </source>
</evidence>
<dbReference type="InterPro" id="IPR006674">
    <property type="entry name" value="HD_domain"/>
</dbReference>
<dbReference type="Proteomes" id="UP000217785">
    <property type="component" value="Unassembled WGS sequence"/>
</dbReference>
<evidence type="ECO:0000313" key="8">
    <source>
        <dbReference type="EMBL" id="GAX89521.1"/>
    </source>
</evidence>
<name>A0A292YKT5_9BACL</name>
<dbReference type="SUPFAM" id="SSF158472">
    <property type="entry name" value="HAMP domain-like"/>
    <property type="match status" value="1"/>
</dbReference>
<organism evidence="8 9">
    <name type="scientific">Effusibacillus lacus</name>
    <dbReference type="NCBI Taxonomy" id="1348429"/>
    <lineage>
        <taxon>Bacteria</taxon>
        <taxon>Bacillati</taxon>
        <taxon>Bacillota</taxon>
        <taxon>Bacilli</taxon>
        <taxon>Bacillales</taxon>
        <taxon>Alicyclobacillaceae</taxon>
        <taxon>Effusibacillus</taxon>
    </lineage>
</organism>
<evidence type="ECO:0008006" key="10">
    <source>
        <dbReference type="Google" id="ProtNLM"/>
    </source>
</evidence>
<feature type="transmembrane region" description="Helical" evidence="4">
    <location>
        <begin position="42"/>
        <end position="65"/>
    </location>
</feature>
<evidence type="ECO:0000259" key="5">
    <source>
        <dbReference type="PROSITE" id="PS50885"/>
    </source>
</evidence>
<dbReference type="InterPro" id="IPR003607">
    <property type="entry name" value="HD/PDEase_dom"/>
</dbReference>
<dbReference type="EMBL" id="BDUF01000023">
    <property type="protein sequence ID" value="GAX89521.1"/>
    <property type="molecule type" value="Genomic_DNA"/>
</dbReference>
<dbReference type="PANTHER" id="PTHR43155:SF2">
    <property type="entry name" value="CYCLIC DI-GMP PHOSPHODIESTERASE PA4108"/>
    <property type="match status" value="1"/>
</dbReference>
<evidence type="ECO:0000256" key="2">
    <source>
        <dbReference type="ARBA" id="ARBA00022475"/>
    </source>
</evidence>
<dbReference type="Pfam" id="PF13487">
    <property type="entry name" value="HD_5"/>
    <property type="match status" value="1"/>
</dbReference>
<evidence type="ECO:0000259" key="6">
    <source>
        <dbReference type="PROSITE" id="PS51831"/>
    </source>
</evidence>
<keyword evidence="9" id="KW-1185">Reference proteome</keyword>
<dbReference type="RefSeq" id="WP_096181265.1">
    <property type="nucleotide sequence ID" value="NZ_BDUF01000023.1"/>
</dbReference>
<dbReference type="OrthoDB" id="9759601at2"/>
<accession>A0A292YKT5</accession>
<evidence type="ECO:0000256" key="3">
    <source>
        <dbReference type="ARBA" id="ARBA00023136"/>
    </source>
</evidence>
<dbReference type="CDD" id="cd00077">
    <property type="entry name" value="HDc"/>
    <property type="match status" value="1"/>
</dbReference>
<comment type="subcellular location">
    <subcellularLocation>
        <location evidence="1">Cell membrane</location>
    </subcellularLocation>
</comment>
<dbReference type="InterPro" id="IPR037522">
    <property type="entry name" value="HD_GYP_dom"/>
</dbReference>
<feature type="transmembrane region" description="Helical" evidence="4">
    <location>
        <begin position="12"/>
        <end position="30"/>
    </location>
</feature>
<dbReference type="PROSITE" id="PS51831">
    <property type="entry name" value="HD"/>
    <property type="match status" value="1"/>
</dbReference>
<gene>
    <name evidence="8" type="ORF">EFBL_1145</name>
</gene>
<protein>
    <recommendedName>
        <fullName evidence="10">Chemotaxis protein CheY</fullName>
    </recommendedName>
</protein>
<dbReference type="InterPro" id="IPR003660">
    <property type="entry name" value="HAMP_dom"/>
</dbReference>
<dbReference type="CDD" id="cd06225">
    <property type="entry name" value="HAMP"/>
    <property type="match status" value="1"/>
</dbReference>
<feature type="domain" description="HAMP" evidence="5">
    <location>
        <begin position="252"/>
        <end position="304"/>
    </location>
</feature>
<dbReference type="GO" id="GO:0007165">
    <property type="term" value="P:signal transduction"/>
    <property type="evidence" value="ECO:0007669"/>
    <property type="project" value="InterPro"/>
</dbReference>
<keyword evidence="3 4" id="KW-0472">Membrane</keyword>
<evidence type="ECO:0000256" key="4">
    <source>
        <dbReference type="SAM" id="Phobius"/>
    </source>
</evidence>
<dbReference type="PROSITE" id="PS50885">
    <property type="entry name" value="HAMP"/>
    <property type="match status" value="1"/>
</dbReference>
<feature type="domain" description="HD-GYP" evidence="7">
    <location>
        <begin position="306"/>
        <end position="504"/>
    </location>
</feature>
<keyword evidence="4" id="KW-0812">Transmembrane</keyword>
<evidence type="ECO:0000313" key="9">
    <source>
        <dbReference type="Proteomes" id="UP000217785"/>
    </source>
</evidence>
<dbReference type="AlphaFoldDB" id="A0A292YKT5"/>
<dbReference type="Gene3D" id="1.10.3210.10">
    <property type="entry name" value="Hypothetical protein af1432"/>
    <property type="match status" value="1"/>
</dbReference>
<proteinExistence type="predicted"/>
<feature type="transmembrane region" description="Helical" evidence="4">
    <location>
        <begin position="194"/>
        <end position="216"/>
    </location>
</feature>
<dbReference type="SMART" id="SM00304">
    <property type="entry name" value="HAMP"/>
    <property type="match status" value="1"/>
</dbReference>
<dbReference type="PANTHER" id="PTHR43155">
    <property type="entry name" value="CYCLIC DI-GMP PHOSPHODIESTERASE PA4108-RELATED"/>
    <property type="match status" value="1"/>
</dbReference>
<reference evidence="9" key="1">
    <citation type="submission" date="2017-07" db="EMBL/GenBank/DDBJ databases">
        <title>Draft genome sequence of Effusibacillus lacus strain skLN1.</title>
        <authorList>
            <person name="Watanabe M."/>
            <person name="Kojima H."/>
            <person name="Fukui M."/>
        </authorList>
    </citation>
    <scope>NUCLEOTIDE SEQUENCE [LARGE SCALE GENOMIC DNA]</scope>
    <source>
        <strain evidence="9">skLN1</strain>
    </source>
</reference>
<dbReference type="Gene3D" id="6.10.340.10">
    <property type="match status" value="1"/>
</dbReference>
<dbReference type="GO" id="GO:0005886">
    <property type="term" value="C:plasma membrane"/>
    <property type="evidence" value="ECO:0007669"/>
    <property type="project" value="UniProtKB-SubCell"/>
</dbReference>
<feature type="transmembrane region" description="Helical" evidence="4">
    <location>
        <begin position="103"/>
        <end position="121"/>
    </location>
</feature>
<sequence length="513" mass="57558">MNVYNVFLRTLLRNYILGTMITVVGVGGILNFSTLHLTRPEMWFVAAVFVLSSLMMFAVESIVFFRQIRPIRRTFEEPIPTLEEIRNGYLQTLKFPVLSAKRIVGPHAFGFSLPAMALSIWGVQQGLFQVPYYYVVFAAVGALLIAGMHSVIEFFLTTEAIRPVLDHIRYLTREMYMVDVPLEGAVIVSLREKFLVSALLIGTVPLSLFCLASLFHLGRMSGIDFWNYWQWAGIILIIGIGFATLGAWLLSRNIQQPIEHMQHVMQRVKEGDLQVRAADTYSDEFSRVVAGFNHMVEGLQRRDLMNQQLIDSYFVTLAGALDARDPYTAGHSVRVAEYSVRIGQAAGLSQTELAYLKKSALLHDIGKIAIPDAILLKEGKLTDEEFLWIKLHPELGESLLRKIQPAEAMAPLLPGVRSHHERYDGKGYPDGLVGNQIPLFGRIIAVADSFDAMTSDRPYRMGMPVEKALLILNEGKGTQWDPELTRLFIESFEEGKTGISQAHEGVEPEEMPG</sequence>
<keyword evidence="2" id="KW-1003">Cell membrane</keyword>
<feature type="domain" description="HD" evidence="6">
    <location>
        <begin position="328"/>
        <end position="453"/>
    </location>
</feature>
<feature type="transmembrane region" description="Helical" evidence="4">
    <location>
        <begin position="133"/>
        <end position="156"/>
    </location>
</feature>
<feature type="transmembrane region" description="Helical" evidence="4">
    <location>
        <begin position="228"/>
        <end position="251"/>
    </location>
</feature>